<protein>
    <submittedName>
        <fullName evidence="2">Putative secretory peptide-39</fullName>
    </submittedName>
</protein>
<proteinExistence type="evidence at transcript level"/>
<sequence length="177" mass="19892">MRLIVIFYLSVAGLWLPATSTGSLQLYWTAVEGDVNIPWDLEETPLQIKTDSTLGSDERIWVSMYHKDSNTPIGVTMQFSSPMQYMIGYCTGSWTDLPVQPPVEVDKIWTITKTETALIITCNDVEVLNYLFVDSSRSECVPMWGGDVVEGIMFRSWDSASDFYKAGKGIVRITLLS</sequence>
<keyword evidence="1" id="KW-0732">Signal</keyword>
<feature type="chain" id="PRO_5004053511" evidence="1">
    <location>
        <begin position="22"/>
        <end position="177"/>
    </location>
</feature>
<accession>M4H2I4</accession>
<evidence type="ECO:0000313" key="2">
    <source>
        <dbReference type="EMBL" id="AFK75449.1"/>
    </source>
</evidence>
<organism evidence="2">
    <name type="scientific">Pleurobrachia bachei</name>
    <name type="common">Sea gooseberry</name>
    <dbReference type="NCBI Taxonomy" id="34499"/>
    <lineage>
        <taxon>Eukaryota</taxon>
        <taxon>Metazoa</taxon>
        <taxon>Ctenophora</taxon>
        <taxon>Tentaculata</taxon>
        <taxon>Cydippida</taxon>
        <taxon>Pleurobrachiidae</taxon>
        <taxon>Pleurobrachia</taxon>
    </lineage>
</organism>
<dbReference type="EMBL" id="JQ700349">
    <property type="protein sequence ID" value="AFK75449.1"/>
    <property type="molecule type" value="mRNA"/>
</dbReference>
<name>M4H2I4_PLEBA</name>
<feature type="signal peptide" evidence="1">
    <location>
        <begin position="1"/>
        <end position="21"/>
    </location>
</feature>
<dbReference type="AlphaFoldDB" id="M4H2I4"/>
<evidence type="ECO:0000256" key="1">
    <source>
        <dbReference type="SAM" id="SignalP"/>
    </source>
</evidence>
<reference evidence="2" key="1">
    <citation type="submission" date="2012-02" db="EMBL/GenBank/DDBJ databases">
        <title>The genome of the ctenophore, Pleurobrachia bachei.</title>
        <authorList>
            <person name="Kohn A.B."/>
            <person name="Citarella M."/>
            <person name="Moroz L.L."/>
        </authorList>
    </citation>
    <scope>NUCLEOTIDE SEQUENCE</scope>
</reference>